<dbReference type="Proteomes" id="UP000600307">
    <property type="component" value="Unassembled WGS sequence"/>
</dbReference>
<organism evidence="2 3">
    <name type="scientific">Rahnella victoriana</name>
    <dbReference type="NCBI Taxonomy" id="1510570"/>
    <lineage>
        <taxon>Bacteria</taxon>
        <taxon>Pseudomonadati</taxon>
        <taxon>Pseudomonadota</taxon>
        <taxon>Gammaproteobacteria</taxon>
        <taxon>Enterobacterales</taxon>
        <taxon>Yersiniaceae</taxon>
        <taxon>Rahnella</taxon>
    </lineage>
</organism>
<name>A0ABS0DQF3_9GAMM</name>
<dbReference type="InterPro" id="IPR058008">
    <property type="entry name" value="Gp26_C"/>
</dbReference>
<keyword evidence="3" id="KW-1185">Reference proteome</keyword>
<feature type="domain" description="Phage tail protein C-terminal" evidence="1">
    <location>
        <begin position="254"/>
        <end position="395"/>
    </location>
</feature>
<comment type="caution">
    <text evidence="2">The sequence shown here is derived from an EMBL/GenBank/DDBJ whole genome shotgun (WGS) entry which is preliminary data.</text>
</comment>
<evidence type="ECO:0000259" key="1">
    <source>
        <dbReference type="Pfam" id="PF25670"/>
    </source>
</evidence>
<dbReference type="EMBL" id="JADOBH010000002">
    <property type="protein sequence ID" value="MBF7956117.1"/>
    <property type="molecule type" value="Genomic_DNA"/>
</dbReference>
<dbReference type="Pfam" id="PF25670">
    <property type="entry name" value="Phage_tail_C_2"/>
    <property type="match status" value="1"/>
</dbReference>
<proteinExistence type="predicted"/>
<accession>A0ABS0DQF3</accession>
<evidence type="ECO:0000313" key="3">
    <source>
        <dbReference type="Proteomes" id="UP000600307"/>
    </source>
</evidence>
<gene>
    <name evidence="2" type="ORF">IV431_11175</name>
</gene>
<sequence>MGLYKAGTIAISTAGAATGTGTAWTTAGTGIRTGQTILVNTNPAQQFTIQTINSATSLTLSPVPAAAIPAGTTYAILTTDALSVDGLGSQVAEAITYFKTSLGGRAASGANSDITSLGGLTTPLSLQQGGTGANGDTGARNNLGIKTAGTMDGQTGVQDATTGRLMVNGAWGLGGESIAEPIDSTASHGRPSGFYNIANGYMPQIGITTDFTYFVCQRGLRPTRLLQAYNLRRSFVSYSNGTAWTYHELYTTGNTTKASNGVLSAASPVARVVQSKSACTRPDIAEDSFEWCGAGVANEEARGITITRVDVGVYTVAGSLGFAEDSWHLKAPADPAGNGDLAIVEGEQAEDGTLTIKLFKKRYKLNEETGDIDLIAGAPMDVPANSWIDVRMLMPPVAVDGVISEEETDS</sequence>
<dbReference type="RefSeq" id="WP_195817254.1">
    <property type="nucleotide sequence ID" value="NZ_JADOBH010000002.1"/>
</dbReference>
<evidence type="ECO:0000313" key="2">
    <source>
        <dbReference type="EMBL" id="MBF7956117.1"/>
    </source>
</evidence>
<reference evidence="2 3" key="1">
    <citation type="submission" date="2020-11" db="EMBL/GenBank/DDBJ databases">
        <title>Taxonomic investigation of Rahnella spp.</title>
        <authorList>
            <person name="Lee S.D."/>
        </authorList>
    </citation>
    <scope>NUCLEOTIDE SEQUENCE [LARGE SCALE GENOMIC DNA]</scope>
    <source>
        <strain evidence="2 3">SAP-10</strain>
    </source>
</reference>
<protein>
    <submittedName>
        <fullName evidence="2">Phage tail protein</fullName>
    </submittedName>
</protein>